<dbReference type="EMBL" id="JAUJEA010000005">
    <property type="protein sequence ID" value="MDN5202785.1"/>
    <property type="molecule type" value="Genomic_DNA"/>
</dbReference>
<comment type="caution">
    <text evidence="2">The sequence shown here is derived from an EMBL/GenBank/DDBJ whole genome shotgun (WGS) entry which is preliminary data.</text>
</comment>
<evidence type="ECO:0000259" key="1">
    <source>
        <dbReference type="Pfam" id="PF06445"/>
    </source>
</evidence>
<organism evidence="2 3">
    <name type="scientific">Splendidivirga corallicola</name>
    <dbReference type="NCBI Taxonomy" id="3051826"/>
    <lineage>
        <taxon>Bacteria</taxon>
        <taxon>Pseudomonadati</taxon>
        <taxon>Bacteroidota</taxon>
        <taxon>Cytophagia</taxon>
        <taxon>Cytophagales</taxon>
        <taxon>Splendidivirgaceae</taxon>
        <taxon>Splendidivirga</taxon>
    </lineage>
</organism>
<dbReference type="InterPro" id="IPR011256">
    <property type="entry name" value="Reg_factor_effector_dom_sf"/>
</dbReference>
<keyword evidence="3" id="KW-1185">Reference proteome</keyword>
<name>A0ABT8KTH8_9BACT</name>
<dbReference type="InterPro" id="IPR008319">
    <property type="entry name" value="GyrI-like_CCH_Lin2189-like"/>
</dbReference>
<dbReference type="SUPFAM" id="SSF55136">
    <property type="entry name" value="Probable bacterial effector-binding domain"/>
    <property type="match status" value="1"/>
</dbReference>
<dbReference type="RefSeq" id="WP_346752808.1">
    <property type="nucleotide sequence ID" value="NZ_JAUJEA010000005.1"/>
</dbReference>
<feature type="domain" description="GyrI-like small molecule binding" evidence="1">
    <location>
        <begin position="18"/>
        <end position="204"/>
    </location>
</feature>
<dbReference type="Pfam" id="PF06445">
    <property type="entry name" value="GyrI-like"/>
    <property type="match status" value="1"/>
</dbReference>
<sequence length="209" mass="24753">MKHEWRKKEKEIYLPKNKPETVEIPEYKFLTIEGEGNPNSDFFPEYISVLYSLSYGIKMSPKKGIEPEGYFDYTVYPLEGIWDINEEAKKTYDGTIDKNDLVFKLMIRQPDFVDAKFVKQIMDQTKKKKPHVLLEKVKFEKITDGKCVQMMHVGSYDNEPESFKLMEIFADKENLLRTSKTHREIYLSDFRKVAPEKLKTVLRFKVESK</sequence>
<reference evidence="2" key="1">
    <citation type="submission" date="2023-06" db="EMBL/GenBank/DDBJ databases">
        <title>Genomic of Parafulvivirga corallium.</title>
        <authorList>
            <person name="Wang G."/>
        </authorList>
    </citation>
    <scope>NUCLEOTIDE SEQUENCE</scope>
    <source>
        <strain evidence="2">BMA10</strain>
    </source>
</reference>
<accession>A0ABT8KTH8</accession>
<evidence type="ECO:0000313" key="3">
    <source>
        <dbReference type="Proteomes" id="UP001172082"/>
    </source>
</evidence>
<dbReference type="PIRSF" id="PIRSF031644">
    <property type="entry name" value="UCP031644"/>
    <property type="match status" value="1"/>
</dbReference>
<dbReference type="InterPro" id="IPR029442">
    <property type="entry name" value="GyrI-like"/>
</dbReference>
<proteinExistence type="predicted"/>
<dbReference type="Proteomes" id="UP001172082">
    <property type="component" value="Unassembled WGS sequence"/>
</dbReference>
<evidence type="ECO:0000313" key="2">
    <source>
        <dbReference type="EMBL" id="MDN5202785.1"/>
    </source>
</evidence>
<protein>
    <submittedName>
        <fullName evidence="2">GyrI-like domain-containing protein</fullName>
    </submittedName>
</protein>
<gene>
    <name evidence="2" type="ORF">QQ008_15455</name>
</gene>
<dbReference type="Gene3D" id="3.20.80.10">
    <property type="entry name" value="Regulatory factor, effector binding domain"/>
    <property type="match status" value="1"/>
</dbReference>